<evidence type="ECO:0000256" key="1">
    <source>
        <dbReference type="SAM" id="MobiDB-lite"/>
    </source>
</evidence>
<dbReference type="Proteomes" id="UP000694864">
    <property type="component" value="Chromosome 10"/>
</dbReference>
<feature type="compositionally biased region" description="Polar residues" evidence="1">
    <location>
        <begin position="213"/>
        <end position="242"/>
    </location>
</feature>
<accession>A0ABM0U6Q9</accession>
<dbReference type="GeneID" id="104720580"/>
<dbReference type="RefSeq" id="XP_010436771.1">
    <property type="nucleotide sequence ID" value="XM_010438469.1"/>
</dbReference>
<proteinExistence type="predicted"/>
<dbReference type="Pfam" id="PF14223">
    <property type="entry name" value="Retrotran_gag_2"/>
    <property type="match status" value="1"/>
</dbReference>
<reference evidence="3" key="2">
    <citation type="submission" date="2025-08" db="UniProtKB">
        <authorList>
            <consortium name="RefSeq"/>
        </authorList>
    </citation>
    <scope>IDENTIFICATION</scope>
    <source>
        <tissue evidence="3">Leaf</tissue>
    </source>
</reference>
<sequence length="327" mass="37299">MINITKLTPNNYITWSLQVHSLLDGHDLANYVHGSTSIPALTVTANNETTPIPDYTKWRRQDKLIYNGLIGTLSPSIQHVFTKTTTATELWTRLAATYANPSWGYIQQLRLQLKQYPKGDESVDDYMQGLTTQFDQLALIEKPLEREEKVEFIIAGLREDYQSVIDQIEGREKPPSITKVHEKIFTSEAKLMISASSISTSVPAFANVPSCQHQSHNFNGKQTQRQTKPWNSTNQQQYQSSRPDNRNSRGYQGKCQLYGVFGHNVKRCSQLQQSNPASQPGLLLYPFHLWHPRAKFAAAYFNPWVMDIGSTHQRSLQSVTSLAIQWW</sequence>
<protein>
    <submittedName>
        <fullName evidence="3">Uncharacterized protein LOC104720580</fullName>
    </submittedName>
</protein>
<evidence type="ECO:0000313" key="2">
    <source>
        <dbReference type="Proteomes" id="UP000694864"/>
    </source>
</evidence>
<keyword evidence="2" id="KW-1185">Reference proteome</keyword>
<dbReference type="PANTHER" id="PTHR47481:SF34">
    <property type="entry name" value="CCHC-TYPE DOMAIN-CONTAINING PROTEIN"/>
    <property type="match status" value="1"/>
</dbReference>
<organism evidence="2 3">
    <name type="scientific">Camelina sativa</name>
    <name type="common">False flax</name>
    <name type="synonym">Myagrum sativum</name>
    <dbReference type="NCBI Taxonomy" id="90675"/>
    <lineage>
        <taxon>Eukaryota</taxon>
        <taxon>Viridiplantae</taxon>
        <taxon>Streptophyta</taxon>
        <taxon>Embryophyta</taxon>
        <taxon>Tracheophyta</taxon>
        <taxon>Spermatophyta</taxon>
        <taxon>Magnoliopsida</taxon>
        <taxon>eudicotyledons</taxon>
        <taxon>Gunneridae</taxon>
        <taxon>Pentapetalae</taxon>
        <taxon>rosids</taxon>
        <taxon>malvids</taxon>
        <taxon>Brassicales</taxon>
        <taxon>Brassicaceae</taxon>
        <taxon>Camelineae</taxon>
        <taxon>Camelina</taxon>
    </lineage>
</organism>
<evidence type="ECO:0000313" key="3">
    <source>
        <dbReference type="RefSeq" id="XP_010436771.1"/>
    </source>
</evidence>
<gene>
    <name evidence="3" type="primary">LOC104720580</name>
</gene>
<dbReference type="PANTHER" id="PTHR47481">
    <property type="match status" value="1"/>
</dbReference>
<name>A0ABM0U6Q9_CAMSA</name>
<feature type="region of interest" description="Disordered" evidence="1">
    <location>
        <begin position="213"/>
        <end position="250"/>
    </location>
</feature>
<reference evidence="2" key="1">
    <citation type="journal article" date="2014" name="Nat. Commun.">
        <title>The emerging biofuel crop Camelina sativa retains a highly undifferentiated hexaploid genome structure.</title>
        <authorList>
            <person name="Kagale S."/>
            <person name="Koh C."/>
            <person name="Nixon J."/>
            <person name="Bollina V."/>
            <person name="Clarke W.E."/>
            <person name="Tuteja R."/>
            <person name="Spillane C."/>
            <person name="Robinson S.J."/>
            <person name="Links M.G."/>
            <person name="Clarke C."/>
            <person name="Higgins E.E."/>
            <person name="Huebert T."/>
            <person name="Sharpe A.G."/>
            <person name="Parkin I.A."/>
        </authorList>
    </citation>
    <scope>NUCLEOTIDE SEQUENCE [LARGE SCALE GENOMIC DNA]</scope>
    <source>
        <strain evidence="2">cv. DH55</strain>
    </source>
</reference>